<evidence type="ECO:0000313" key="7">
    <source>
        <dbReference type="EMBL" id="HIQ90170.1"/>
    </source>
</evidence>
<evidence type="ECO:0000256" key="4">
    <source>
        <dbReference type="ARBA" id="ARBA00022917"/>
    </source>
</evidence>
<dbReference type="InterPro" id="IPR004364">
    <property type="entry name" value="Aa-tRNA-synt_II"/>
</dbReference>
<gene>
    <name evidence="7" type="ORF">IAB27_00880</name>
</gene>
<keyword evidence="4" id="KW-0648">Protein biosynthesis</keyword>
<dbReference type="GO" id="GO:0006421">
    <property type="term" value="P:asparaginyl-tRNA aminoacylation"/>
    <property type="evidence" value="ECO:0007669"/>
    <property type="project" value="TreeGrafter"/>
</dbReference>
<organism evidence="7 8">
    <name type="scientific">Candidatus Coprosoma intestinipullorum</name>
    <dbReference type="NCBI Taxonomy" id="2840752"/>
    <lineage>
        <taxon>Bacteria</taxon>
        <taxon>Bacillati</taxon>
        <taxon>Bacillota</taxon>
        <taxon>Bacillota incertae sedis</taxon>
        <taxon>Candidatus Coprosoma</taxon>
    </lineage>
</organism>
<dbReference type="PANTHER" id="PTHR22594">
    <property type="entry name" value="ASPARTYL/LYSYL-TRNA SYNTHETASE"/>
    <property type="match status" value="1"/>
</dbReference>
<dbReference type="SUPFAM" id="SSF55681">
    <property type="entry name" value="Class II aaRS and biotin synthetases"/>
    <property type="match status" value="1"/>
</dbReference>
<sequence length="341" mass="39885">MLKEPNLWKNESNYYLNVLESDWYKLLVKLENLITKETVYFYNSKNILTMHLPVTTGSISSPMGKGSDSKPVKVNICGVDTYLADSMQFFLEYGCRLTENGVYYIMPTFRGEEADERHLCQFYHSEAEIPGNLNDVMDLVEEYIKHLSRKIIEEFGEVLQHELGDITHIKKVANYKGKFPRITFDDAEKKLKEKFPDKIDRFIIYDDGFRNITSDGEKALMQIYDGLIWVTNYDKMAVPFYQKVDEKNKRSAKNADLLMGIGETVGCGERNKTDLELYKSLNEHNVNSKEYEWYIEMKKKFPLQTSGFGMGIERYLMWVLKCKDIRNMQICLRFNGRNIVP</sequence>
<keyword evidence="5" id="KW-0030">Aminoacyl-tRNA synthetase</keyword>
<evidence type="ECO:0000259" key="6">
    <source>
        <dbReference type="PROSITE" id="PS50862"/>
    </source>
</evidence>
<dbReference type="GO" id="GO:0140096">
    <property type="term" value="F:catalytic activity, acting on a protein"/>
    <property type="evidence" value="ECO:0007669"/>
    <property type="project" value="UniProtKB-ARBA"/>
</dbReference>
<dbReference type="GO" id="GO:0005524">
    <property type="term" value="F:ATP binding"/>
    <property type="evidence" value="ECO:0007669"/>
    <property type="project" value="UniProtKB-KW"/>
</dbReference>
<keyword evidence="3" id="KW-0067">ATP-binding</keyword>
<proteinExistence type="predicted"/>
<reference evidence="7" key="2">
    <citation type="journal article" date="2021" name="PeerJ">
        <title>Extensive microbial diversity within the chicken gut microbiome revealed by metagenomics and culture.</title>
        <authorList>
            <person name="Gilroy R."/>
            <person name="Ravi A."/>
            <person name="Getino M."/>
            <person name="Pursley I."/>
            <person name="Horton D.L."/>
            <person name="Alikhan N.F."/>
            <person name="Baker D."/>
            <person name="Gharbi K."/>
            <person name="Hall N."/>
            <person name="Watson M."/>
            <person name="Adriaenssens E.M."/>
            <person name="Foster-Nyarko E."/>
            <person name="Jarju S."/>
            <person name="Secka A."/>
            <person name="Antonio M."/>
            <person name="Oren A."/>
            <person name="Chaudhuri R.R."/>
            <person name="La Ragione R."/>
            <person name="Hildebrand F."/>
            <person name="Pallen M.J."/>
        </authorList>
    </citation>
    <scope>NUCLEOTIDE SEQUENCE</scope>
    <source>
        <strain evidence="7">CHK147-3167</strain>
    </source>
</reference>
<evidence type="ECO:0000313" key="8">
    <source>
        <dbReference type="Proteomes" id="UP000886786"/>
    </source>
</evidence>
<dbReference type="PROSITE" id="PS50862">
    <property type="entry name" value="AA_TRNA_LIGASE_II"/>
    <property type="match status" value="1"/>
</dbReference>
<feature type="domain" description="Aminoacyl-transfer RNA synthetases class-II family profile" evidence="6">
    <location>
        <begin position="102"/>
        <end position="341"/>
    </location>
</feature>
<evidence type="ECO:0000256" key="5">
    <source>
        <dbReference type="ARBA" id="ARBA00023146"/>
    </source>
</evidence>
<dbReference type="GO" id="GO:0016740">
    <property type="term" value="F:transferase activity"/>
    <property type="evidence" value="ECO:0007669"/>
    <property type="project" value="UniProtKB-ARBA"/>
</dbReference>
<comment type="caution">
    <text evidence="7">The sequence shown here is derived from an EMBL/GenBank/DDBJ whole genome shotgun (WGS) entry which is preliminary data.</text>
</comment>
<evidence type="ECO:0000256" key="1">
    <source>
        <dbReference type="ARBA" id="ARBA00022598"/>
    </source>
</evidence>
<keyword evidence="2" id="KW-0547">Nucleotide-binding</keyword>
<dbReference type="Proteomes" id="UP000886786">
    <property type="component" value="Unassembled WGS sequence"/>
</dbReference>
<dbReference type="AlphaFoldDB" id="A0A9D0ZQ32"/>
<evidence type="ECO:0000256" key="3">
    <source>
        <dbReference type="ARBA" id="ARBA00022840"/>
    </source>
</evidence>
<protein>
    <submittedName>
        <fullName evidence="7">Asparaginase</fullName>
    </submittedName>
</protein>
<dbReference type="InterPro" id="IPR006195">
    <property type="entry name" value="aa-tRNA-synth_II"/>
</dbReference>
<name>A0A9D0ZQ32_9FIRM</name>
<evidence type="ECO:0000256" key="2">
    <source>
        <dbReference type="ARBA" id="ARBA00022741"/>
    </source>
</evidence>
<reference evidence="7" key="1">
    <citation type="submission" date="2020-10" db="EMBL/GenBank/DDBJ databases">
        <authorList>
            <person name="Gilroy R."/>
        </authorList>
    </citation>
    <scope>NUCLEOTIDE SEQUENCE</scope>
    <source>
        <strain evidence="7">CHK147-3167</strain>
    </source>
</reference>
<dbReference type="Gene3D" id="3.30.930.10">
    <property type="entry name" value="Bira Bifunctional Protein, Domain 2"/>
    <property type="match status" value="1"/>
</dbReference>
<dbReference type="EMBL" id="DVFV01000020">
    <property type="protein sequence ID" value="HIQ90170.1"/>
    <property type="molecule type" value="Genomic_DNA"/>
</dbReference>
<dbReference type="InterPro" id="IPR045864">
    <property type="entry name" value="aa-tRNA-synth_II/BPL/LPL"/>
</dbReference>
<accession>A0A9D0ZQ32</accession>
<dbReference type="Pfam" id="PF00152">
    <property type="entry name" value="tRNA-synt_2"/>
    <property type="match status" value="1"/>
</dbReference>
<dbReference type="GO" id="GO:0004812">
    <property type="term" value="F:aminoacyl-tRNA ligase activity"/>
    <property type="evidence" value="ECO:0007669"/>
    <property type="project" value="UniProtKB-KW"/>
</dbReference>
<keyword evidence="1" id="KW-0436">Ligase</keyword>
<dbReference type="PANTHER" id="PTHR22594:SF34">
    <property type="entry name" value="ASPARAGINE--TRNA LIGASE, MITOCHONDRIAL-RELATED"/>
    <property type="match status" value="1"/>
</dbReference>